<evidence type="ECO:0000313" key="2">
    <source>
        <dbReference type="Proteomes" id="UP001177021"/>
    </source>
</evidence>
<dbReference type="EMBL" id="CASHSV030000615">
    <property type="protein sequence ID" value="CAJ2668870.1"/>
    <property type="molecule type" value="Genomic_DNA"/>
</dbReference>
<gene>
    <name evidence="1" type="ORF">MILVUS5_LOCUS33182</name>
</gene>
<sequence>MAVSAEFVKLITEVTEFHIPQPNMNGRWTHKQIMKGVSVVSSHTIQSDRHYICLSQRRARVRKQPRHIHHIRFLTFGGTLRRQIRDQNLRVLR</sequence>
<reference evidence="1" key="1">
    <citation type="submission" date="2023-10" db="EMBL/GenBank/DDBJ databases">
        <authorList>
            <person name="Rodriguez Cubillos JULIANA M."/>
            <person name="De Vega J."/>
        </authorList>
    </citation>
    <scope>NUCLEOTIDE SEQUENCE</scope>
</reference>
<organism evidence="1 2">
    <name type="scientific">Trifolium pratense</name>
    <name type="common">Red clover</name>
    <dbReference type="NCBI Taxonomy" id="57577"/>
    <lineage>
        <taxon>Eukaryota</taxon>
        <taxon>Viridiplantae</taxon>
        <taxon>Streptophyta</taxon>
        <taxon>Embryophyta</taxon>
        <taxon>Tracheophyta</taxon>
        <taxon>Spermatophyta</taxon>
        <taxon>Magnoliopsida</taxon>
        <taxon>eudicotyledons</taxon>
        <taxon>Gunneridae</taxon>
        <taxon>Pentapetalae</taxon>
        <taxon>rosids</taxon>
        <taxon>fabids</taxon>
        <taxon>Fabales</taxon>
        <taxon>Fabaceae</taxon>
        <taxon>Papilionoideae</taxon>
        <taxon>50 kb inversion clade</taxon>
        <taxon>NPAAA clade</taxon>
        <taxon>Hologalegina</taxon>
        <taxon>IRL clade</taxon>
        <taxon>Trifolieae</taxon>
        <taxon>Trifolium</taxon>
    </lineage>
</organism>
<name>A0ACB0LJN9_TRIPR</name>
<evidence type="ECO:0000313" key="1">
    <source>
        <dbReference type="EMBL" id="CAJ2668870.1"/>
    </source>
</evidence>
<proteinExistence type="predicted"/>
<comment type="caution">
    <text evidence="1">The sequence shown here is derived from an EMBL/GenBank/DDBJ whole genome shotgun (WGS) entry which is preliminary data.</text>
</comment>
<keyword evidence="2" id="KW-1185">Reference proteome</keyword>
<protein>
    <submittedName>
        <fullName evidence="1">Uncharacterized protein</fullName>
    </submittedName>
</protein>
<accession>A0ACB0LJN9</accession>
<dbReference type="Proteomes" id="UP001177021">
    <property type="component" value="Unassembled WGS sequence"/>
</dbReference>